<sequence length="41" mass="4645">MSLGRQIATIQGDKIMKRWVVNILGRKGDKSVRIGAYTRNI</sequence>
<geneLocation type="plasmid" evidence="1 2">
    <name>pBTHD789-3</name>
</geneLocation>
<reference evidence="1 2" key="1">
    <citation type="journal article" date="2013" name="Genome Announc.">
        <title>Complete Genome Sequence of Bacillus thuringiensis Serovar Israelensis Strain HD-789.</title>
        <authorList>
            <person name="Doggett N.A."/>
            <person name="Stubben C.J."/>
            <person name="Chertkov O."/>
            <person name="Bruce D.C."/>
            <person name="Detter J.C."/>
            <person name="Johnson S.L."/>
            <person name="Han C.S."/>
        </authorList>
    </citation>
    <scope>NUCLEOTIDE SEQUENCE [LARGE SCALE GENOMIC DNA]</scope>
    <source>
        <strain evidence="1 2">HD-789</strain>
    </source>
</reference>
<proteinExistence type="predicted"/>
<accession>A0A9W3JVZ0</accession>
<name>A0A9W3JVZ0_BACTU</name>
<dbReference type="AlphaFoldDB" id="A0A9W3JVZ0"/>
<dbReference type="KEGG" id="btn:BTF1_32466"/>
<gene>
    <name evidence="1" type="ORF">BTF1_32466</name>
</gene>
<evidence type="ECO:0000313" key="2">
    <source>
        <dbReference type="Proteomes" id="UP000005257"/>
    </source>
</evidence>
<dbReference type="Proteomes" id="UP000005257">
    <property type="component" value="Plasmid pBTHD789-3"/>
</dbReference>
<dbReference type="EMBL" id="CP003766">
    <property type="protein sequence ID" value="AFQ30573.1"/>
    <property type="molecule type" value="Genomic_DNA"/>
</dbReference>
<keyword evidence="1" id="KW-0614">Plasmid</keyword>
<organism evidence="1 2">
    <name type="scientific">Bacillus thuringiensis HD-789</name>
    <dbReference type="NCBI Taxonomy" id="1217737"/>
    <lineage>
        <taxon>Bacteria</taxon>
        <taxon>Bacillati</taxon>
        <taxon>Bacillota</taxon>
        <taxon>Bacilli</taxon>
        <taxon>Bacillales</taxon>
        <taxon>Bacillaceae</taxon>
        <taxon>Bacillus</taxon>
        <taxon>Bacillus cereus group</taxon>
    </lineage>
</organism>
<evidence type="ECO:0000313" key="1">
    <source>
        <dbReference type="EMBL" id="AFQ30573.1"/>
    </source>
</evidence>
<protein>
    <submittedName>
        <fullName evidence="1">Uncharacterized protein</fullName>
    </submittedName>
</protein>